<sequence length="273" mass="28295">MQIPVVEAIVLGVVQGITEFLPISSDGHLALVQLLFGGQADLATTVVLHAGTFAATLLVLRKRVVAAVHEGVRGLFRPSLMRETPGGRDAFVVILASVPTALVGLTLKKSVEEWSSSPIIVGACLLLSAVAVASTRWSPVGRELTPSTWGSVLVGLAQGSAVLPGLSRSAMTIASLLWLGVRADRAFELSFLMSLPAVFGAIVLEGRHGFGPQTGGAFPLLAGTVVAFGVGIVALLALRRVLVGGKLALFAAYLVPLAIATIAWGYARPSYTP</sequence>
<feature type="transmembrane region" description="Helical" evidence="14">
    <location>
        <begin position="149"/>
        <end position="166"/>
    </location>
</feature>
<accession>A0ABZ2K1S5</accession>
<dbReference type="Proteomes" id="UP001379533">
    <property type="component" value="Chromosome"/>
</dbReference>
<dbReference type="PANTHER" id="PTHR30622:SF2">
    <property type="entry name" value="UNDECAPRENYL-DIPHOSPHATASE"/>
    <property type="match status" value="1"/>
</dbReference>
<evidence type="ECO:0000256" key="4">
    <source>
        <dbReference type="ARBA" id="ARBA00021581"/>
    </source>
</evidence>
<keyword evidence="14" id="KW-0573">Peptidoglycan synthesis</keyword>
<dbReference type="RefSeq" id="WP_394843286.1">
    <property type="nucleotide sequence ID" value="NZ_CP089982.1"/>
</dbReference>
<comment type="catalytic activity">
    <reaction evidence="13 14">
        <text>di-trans,octa-cis-undecaprenyl diphosphate + H2O = di-trans,octa-cis-undecaprenyl phosphate + phosphate + H(+)</text>
        <dbReference type="Rhea" id="RHEA:28094"/>
        <dbReference type="ChEBI" id="CHEBI:15377"/>
        <dbReference type="ChEBI" id="CHEBI:15378"/>
        <dbReference type="ChEBI" id="CHEBI:43474"/>
        <dbReference type="ChEBI" id="CHEBI:58405"/>
        <dbReference type="ChEBI" id="CHEBI:60392"/>
        <dbReference type="EC" id="3.6.1.27"/>
    </reaction>
</comment>
<evidence type="ECO:0000256" key="1">
    <source>
        <dbReference type="ARBA" id="ARBA00004651"/>
    </source>
</evidence>
<feature type="transmembrane region" description="Helical" evidence="14">
    <location>
        <begin position="119"/>
        <end position="137"/>
    </location>
</feature>
<dbReference type="PANTHER" id="PTHR30622">
    <property type="entry name" value="UNDECAPRENYL-DIPHOSPHATASE"/>
    <property type="match status" value="1"/>
</dbReference>
<dbReference type="Pfam" id="PF02673">
    <property type="entry name" value="BacA"/>
    <property type="match status" value="1"/>
</dbReference>
<evidence type="ECO:0000256" key="14">
    <source>
        <dbReference type="HAMAP-Rule" id="MF_01006"/>
    </source>
</evidence>
<evidence type="ECO:0000256" key="7">
    <source>
        <dbReference type="ARBA" id="ARBA00022801"/>
    </source>
</evidence>
<evidence type="ECO:0000256" key="10">
    <source>
        <dbReference type="ARBA" id="ARBA00023251"/>
    </source>
</evidence>
<keyword evidence="14" id="KW-0133">Cell shape</keyword>
<keyword evidence="5 14" id="KW-1003">Cell membrane</keyword>
<evidence type="ECO:0000313" key="16">
    <source>
        <dbReference type="Proteomes" id="UP001379533"/>
    </source>
</evidence>
<gene>
    <name evidence="14" type="primary">uppP</name>
    <name evidence="15" type="ORF">LZC95_40335</name>
</gene>
<protein>
    <recommendedName>
        <fullName evidence="4 14">Undecaprenyl-diphosphatase</fullName>
        <ecNumber evidence="3 14">3.6.1.27</ecNumber>
    </recommendedName>
    <alternativeName>
        <fullName evidence="12 14">Bacitracin resistance protein</fullName>
    </alternativeName>
    <alternativeName>
        <fullName evidence="11 14">Undecaprenyl pyrophosphate phosphatase</fullName>
    </alternativeName>
</protein>
<comment type="subcellular location">
    <subcellularLocation>
        <location evidence="1 14">Cell membrane</location>
        <topology evidence="1 14">Multi-pass membrane protein</topology>
    </subcellularLocation>
</comment>
<evidence type="ECO:0000256" key="9">
    <source>
        <dbReference type="ARBA" id="ARBA00023136"/>
    </source>
</evidence>
<evidence type="ECO:0000256" key="6">
    <source>
        <dbReference type="ARBA" id="ARBA00022692"/>
    </source>
</evidence>
<keyword evidence="7 14" id="KW-0378">Hydrolase</keyword>
<feature type="transmembrane region" description="Helical" evidence="14">
    <location>
        <begin position="186"/>
        <end position="204"/>
    </location>
</feature>
<keyword evidence="9 14" id="KW-0472">Membrane</keyword>
<feature type="transmembrane region" description="Helical" evidence="14">
    <location>
        <begin position="90"/>
        <end position="107"/>
    </location>
</feature>
<dbReference type="HAMAP" id="MF_01006">
    <property type="entry name" value="Undec_diphosphatase"/>
    <property type="match status" value="1"/>
</dbReference>
<comment type="function">
    <text evidence="14">Catalyzes the dephosphorylation of undecaprenyl diphosphate (UPP). Confers resistance to bacitracin.</text>
</comment>
<dbReference type="EMBL" id="CP089982">
    <property type="protein sequence ID" value="WXA92684.1"/>
    <property type="molecule type" value="Genomic_DNA"/>
</dbReference>
<keyword evidence="8 14" id="KW-1133">Transmembrane helix</keyword>
<evidence type="ECO:0000256" key="3">
    <source>
        <dbReference type="ARBA" id="ARBA00012374"/>
    </source>
</evidence>
<evidence type="ECO:0000256" key="5">
    <source>
        <dbReference type="ARBA" id="ARBA00022475"/>
    </source>
</evidence>
<evidence type="ECO:0000256" key="13">
    <source>
        <dbReference type="ARBA" id="ARBA00047594"/>
    </source>
</evidence>
<feature type="transmembrane region" description="Helical" evidence="14">
    <location>
        <begin position="216"/>
        <end position="238"/>
    </location>
</feature>
<reference evidence="15 16" key="1">
    <citation type="submission" date="2021-12" db="EMBL/GenBank/DDBJ databases">
        <title>Discovery of the Pendulisporaceae a myxobacterial family with distinct sporulation behavior and unique specialized metabolism.</title>
        <authorList>
            <person name="Garcia R."/>
            <person name="Popoff A."/>
            <person name="Bader C.D."/>
            <person name="Loehr J."/>
            <person name="Walesch S."/>
            <person name="Walt C."/>
            <person name="Boldt J."/>
            <person name="Bunk B."/>
            <person name="Haeckl F.J.F.P.J."/>
            <person name="Gunesch A.P."/>
            <person name="Birkelbach J."/>
            <person name="Nuebel U."/>
            <person name="Pietschmann T."/>
            <person name="Bach T."/>
            <person name="Mueller R."/>
        </authorList>
    </citation>
    <scope>NUCLEOTIDE SEQUENCE [LARGE SCALE GENOMIC DNA]</scope>
    <source>
        <strain evidence="15 16">MSr12523</strain>
    </source>
</reference>
<evidence type="ECO:0000256" key="8">
    <source>
        <dbReference type="ARBA" id="ARBA00022989"/>
    </source>
</evidence>
<name>A0ABZ2K1S5_9BACT</name>
<dbReference type="InterPro" id="IPR003824">
    <property type="entry name" value="UppP"/>
</dbReference>
<keyword evidence="10 14" id="KW-0046">Antibiotic resistance</keyword>
<evidence type="ECO:0000256" key="11">
    <source>
        <dbReference type="ARBA" id="ARBA00032707"/>
    </source>
</evidence>
<evidence type="ECO:0000313" key="15">
    <source>
        <dbReference type="EMBL" id="WXA92684.1"/>
    </source>
</evidence>
<keyword evidence="14" id="KW-0961">Cell wall biogenesis/degradation</keyword>
<organism evidence="15 16">
    <name type="scientific">Pendulispora brunnea</name>
    <dbReference type="NCBI Taxonomy" id="2905690"/>
    <lineage>
        <taxon>Bacteria</taxon>
        <taxon>Pseudomonadati</taxon>
        <taxon>Myxococcota</taxon>
        <taxon>Myxococcia</taxon>
        <taxon>Myxococcales</taxon>
        <taxon>Sorangiineae</taxon>
        <taxon>Pendulisporaceae</taxon>
        <taxon>Pendulispora</taxon>
    </lineage>
</organism>
<evidence type="ECO:0000256" key="12">
    <source>
        <dbReference type="ARBA" id="ARBA00032932"/>
    </source>
</evidence>
<dbReference type="EC" id="3.6.1.27" evidence="3 14"/>
<comment type="miscellaneous">
    <text evidence="14">Bacitracin is thought to be involved in the inhibition of peptidoglycan synthesis by sequestering undecaprenyl diphosphate, thereby reducing the pool of lipid carrier available.</text>
</comment>
<evidence type="ECO:0000256" key="2">
    <source>
        <dbReference type="ARBA" id="ARBA00010621"/>
    </source>
</evidence>
<proteinExistence type="inferred from homology"/>
<comment type="similarity">
    <text evidence="2 14">Belongs to the UppP family.</text>
</comment>
<keyword evidence="6 14" id="KW-0812">Transmembrane</keyword>
<feature type="transmembrane region" description="Helical" evidence="14">
    <location>
        <begin position="247"/>
        <end position="267"/>
    </location>
</feature>
<keyword evidence="16" id="KW-1185">Reference proteome</keyword>